<dbReference type="OrthoDB" id="1262810at2759"/>
<reference evidence="1 2" key="1">
    <citation type="submission" date="2020-01" db="EMBL/GenBank/DDBJ databases">
        <title>Aspergillus terreus IFO 6365 whole genome shotgun sequence.</title>
        <authorList>
            <person name="Kanamasa S."/>
            <person name="Takahashi H."/>
        </authorList>
    </citation>
    <scope>NUCLEOTIDE SEQUENCE [LARGE SCALE GENOMIC DNA]</scope>
    <source>
        <strain evidence="1 2">IFO 6365</strain>
    </source>
</reference>
<dbReference type="NCBIfam" id="NF047352">
    <property type="entry name" value="P_loop_sacsin"/>
    <property type="match status" value="1"/>
</dbReference>
<dbReference type="EMBL" id="BLJY01000010">
    <property type="protein sequence ID" value="GFF19345.1"/>
    <property type="molecule type" value="Genomic_DNA"/>
</dbReference>
<dbReference type="PANTHER" id="PTHR32387">
    <property type="entry name" value="WU:FJ29H11"/>
    <property type="match status" value="1"/>
</dbReference>
<dbReference type="PANTHER" id="PTHR32387:SF0">
    <property type="entry name" value="PROTEIN NO VEIN"/>
    <property type="match status" value="1"/>
</dbReference>
<comment type="caution">
    <text evidence="1">The sequence shown here is derived from an EMBL/GenBank/DDBJ whole genome shotgun (WGS) entry which is preliminary data.</text>
</comment>
<protein>
    <submittedName>
        <fullName evidence="1">Chaperone protein htpG</fullName>
    </submittedName>
</protein>
<proteinExistence type="predicted"/>
<dbReference type="SUPFAM" id="SSF55874">
    <property type="entry name" value="ATPase domain of HSP90 chaperone/DNA topoisomerase II/histidine kinase"/>
    <property type="match status" value="1"/>
</dbReference>
<sequence>MASHTSARDLVRRIAKGHGHLGEETLQRMDPETRREVEEALLKKDELIGSTVITLAKNVYNSSARFVFELLQNADDNSYSKARSRSVAPYVSFRVYPRKIVVECNEDGFTHENLVAICNVGQSSKSGAQGYIGEKGIGFKSVFMVAWKVLIQSGEFSFYFQHKIGDSGMGMISPIWQETDEKVPDGITRITLFLHDRGPDEVLAKQRETTLQQFRDLQATFLLFLKNLRRIEVRIYNDAEEETSSVVYSMEYQLHHLVKLAKEMQRGETTHVDIQHFHITKEIVAGLPKSENRNYTESEDSSKAYAKSEIVLAFPLTHDYVPVIEPQDVFAFLPIRRIGFSFLIHADFVTDASRQDIVQSSARNLRLLGYIAQVFVKAVSQFCQHTTLRSQWMRYVPRAHATHWDGFWAQLLDKIRLHLAGTPVLWTRSHKQLRCIGNMRRLPSRMHDKNGDPLLGDLQFFEQYLASEYLARDLELLKEYGLLYMNEVEFLDRVHQDLDRGESSVIRSSTDEDWHSRVAKILVSALSADSQRVRQLPLIPLIDREWKSASSIKDKAIYYSHCEGYPVPNNLALNLVSPQAEKLPARRELFDCLGVVKPQVSDVRRAIVRRNAEYKVSRENSRRHLRFLYLTAHLDRSSDSASGYNSIRLFDSQNRRRPPQTITFFFPDTDPYCAERLLGPSEPKGADQGAPGLDVSILHPYYMEDCPTPLEDEDRSWKTWLSEARHVRDTVPLTRSGSLSEECLYIAKHRPERFLGFLVKAWKHEGAIILADRSLTKALLAIKVLCENGDMYPLGETYVPAPELGYARQFLTEGEFFPWLQVDTSLCNGAWLSSLSAMAKSLSFGFPQSELEFYLTVLGFVAKASRNAKGPLVEAGRVFDLYSRIQARCSESATPNLSRDMIREKFTSQSLIYIPQFGDEDDNWVWPCLCLWEAPEDMICKHPLKSRYKNVEKGTNLPEFFQNTLQIRNVRVNDFLDDLYELWGRGPDCFSEVYRLYLEIDKRRSGLDHDAATAVREIFEKKGFIYYAGGGDSNWHRPSQCLWSTTTDIKGMVALNDLYEDLFGFFVEFLGVRTLTLEMVYNKLVEQGRGQTPIKEVKDTIWLLNSYLQGEEEAPSPTQLLASTILPVKYPDRIVRLCSSAVEFTIIDRKHLSHYFSDQVKSLDFELNEIPRLAPFLRWTRLETRYLSSSVKEISAHSGESHRLTSPCRNIAQKAHGLLRIAVHFQSPRAMKNEAGFFEILKNIDVRETDGITSELHVNQDGKDIKVEVGQSELHLEDNDSGLKIYVPRNEKAQFLCFLDRMPRALLEWILTEPSTGISEPFDERALNVMQNLIQASSEYVSLALDRAGILSIETPEDPIHSDVDAAAPSDLMTTDGTHTTRATASSDSGHVSVWCSEDSTLSGPYDAPIDIHGVTTTFPGTTRDSIGGLSLSARSTQALTGHVVPLPSALETPSLPLDSEYYRLLRHVVSTAREAVFPSRGPFDMAALSHGLGAYISNSSDAFRLRTMEKIERDKRIGAAGELFIFELLSCLSPPLPSFSRDSWMSTIRHYVRVHEEYADLEPWHGRETADMLYADRDGIFTALLIDKGYLRADTWAGRRPTYYLEVKATTASWETPFYMSKYQHERLQNLSCGASRGGALNCVYVIFRVFNLGCDSVGVKVYVDPEYMRARKELSFTAETWSVTPGPCFGAYSLEDSPESNE</sequence>
<keyword evidence="2" id="KW-1185">Reference proteome</keyword>
<gene>
    <name evidence="1" type="ORF">ATEIFO6365_0010011800</name>
</gene>
<organism evidence="1 2">
    <name type="scientific">Aspergillus terreus</name>
    <dbReference type="NCBI Taxonomy" id="33178"/>
    <lineage>
        <taxon>Eukaryota</taxon>
        <taxon>Fungi</taxon>
        <taxon>Dikarya</taxon>
        <taxon>Ascomycota</taxon>
        <taxon>Pezizomycotina</taxon>
        <taxon>Eurotiomycetes</taxon>
        <taxon>Eurotiomycetidae</taxon>
        <taxon>Eurotiales</taxon>
        <taxon>Aspergillaceae</taxon>
        <taxon>Aspergillus</taxon>
        <taxon>Aspergillus subgen. Circumdati</taxon>
    </lineage>
</organism>
<dbReference type="Gene3D" id="3.30.565.10">
    <property type="entry name" value="Histidine kinase-like ATPase, C-terminal domain"/>
    <property type="match status" value="1"/>
</dbReference>
<name>A0A5M3YZY6_ASPTE</name>
<dbReference type="InterPro" id="IPR036890">
    <property type="entry name" value="HATPase_C_sf"/>
</dbReference>
<dbReference type="InterPro" id="IPR052957">
    <property type="entry name" value="Auxin_embryo_med"/>
</dbReference>
<accession>A0A5M3YZY6</accession>
<evidence type="ECO:0000313" key="1">
    <source>
        <dbReference type="EMBL" id="GFF19345.1"/>
    </source>
</evidence>
<dbReference type="VEuPathDB" id="FungiDB:ATEG_02534"/>
<dbReference type="Proteomes" id="UP000452235">
    <property type="component" value="Unassembled WGS sequence"/>
</dbReference>
<evidence type="ECO:0000313" key="2">
    <source>
        <dbReference type="Proteomes" id="UP000452235"/>
    </source>
</evidence>